<feature type="domain" description="Peptidase M16 middle/third" evidence="10">
    <location>
        <begin position="414"/>
        <end position="700"/>
    </location>
</feature>
<dbReference type="GO" id="GO:0005829">
    <property type="term" value="C:cytosol"/>
    <property type="evidence" value="ECO:0007669"/>
    <property type="project" value="TreeGrafter"/>
</dbReference>
<dbReference type="HOGENOM" id="CLU_004639_1_2_1"/>
<evidence type="ECO:0000256" key="2">
    <source>
        <dbReference type="ARBA" id="ARBA00007261"/>
    </source>
</evidence>
<reference evidence="13" key="1">
    <citation type="journal article" date="2014" name="Genome Announc.">
        <title>Draft genome sequence of Colletotrichum sublineola, a destructive pathogen of cultivated sorghum.</title>
        <authorList>
            <person name="Baroncelli R."/>
            <person name="Sanz-Martin J.M."/>
            <person name="Rech G.E."/>
            <person name="Sukno S.A."/>
            <person name="Thon M.R."/>
        </authorList>
    </citation>
    <scope>NUCLEOTIDE SEQUENCE [LARGE SCALE GENOMIC DNA]</scope>
    <source>
        <strain evidence="13">TX430BB</strain>
    </source>
</reference>
<dbReference type="InterPro" id="IPR011249">
    <property type="entry name" value="Metalloenz_LuxS/M16"/>
</dbReference>
<dbReference type="GO" id="GO:0051603">
    <property type="term" value="P:proteolysis involved in protein catabolic process"/>
    <property type="evidence" value="ECO:0007669"/>
    <property type="project" value="TreeGrafter"/>
</dbReference>
<comment type="similarity">
    <text evidence="2">Belongs to the peptidase M16 family.</text>
</comment>
<evidence type="ECO:0000259" key="10">
    <source>
        <dbReference type="Pfam" id="PF16187"/>
    </source>
</evidence>
<evidence type="ECO:0000259" key="8">
    <source>
        <dbReference type="Pfam" id="PF00675"/>
    </source>
</evidence>
<accession>A0A066XF98</accession>
<evidence type="ECO:0000313" key="13">
    <source>
        <dbReference type="Proteomes" id="UP000027238"/>
    </source>
</evidence>
<dbReference type="Gene3D" id="3.30.830.10">
    <property type="entry name" value="Metalloenzyme, LuxS/M16 peptidase-like"/>
    <property type="match status" value="4"/>
</dbReference>
<evidence type="ECO:0000256" key="4">
    <source>
        <dbReference type="ARBA" id="ARBA00022723"/>
    </source>
</evidence>
<comment type="caution">
    <text evidence="12">The sequence shown here is derived from an EMBL/GenBank/DDBJ whole genome shotgun (WGS) entry which is preliminary data.</text>
</comment>
<keyword evidence="5" id="KW-0378">Hydrolase</keyword>
<dbReference type="Proteomes" id="UP000027238">
    <property type="component" value="Unassembled WGS sequence"/>
</dbReference>
<keyword evidence="13" id="KW-1185">Reference proteome</keyword>
<dbReference type="Pfam" id="PF16187">
    <property type="entry name" value="Peptidase_M16_M"/>
    <property type="match status" value="1"/>
</dbReference>
<dbReference type="InterPro" id="IPR050626">
    <property type="entry name" value="Peptidase_M16"/>
</dbReference>
<dbReference type="STRING" id="1173701.A0A066XF98"/>
<dbReference type="AlphaFoldDB" id="A0A066XF98"/>
<dbReference type="PANTHER" id="PTHR43690:SF18">
    <property type="entry name" value="INSULIN-DEGRADING ENZYME-RELATED"/>
    <property type="match status" value="1"/>
</dbReference>
<evidence type="ECO:0000313" key="12">
    <source>
        <dbReference type="EMBL" id="KDN64436.1"/>
    </source>
</evidence>
<proteinExistence type="inferred from homology"/>
<dbReference type="Pfam" id="PF00675">
    <property type="entry name" value="Peptidase_M16"/>
    <property type="match status" value="1"/>
</dbReference>
<dbReference type="eggNOG" id="KOG0959">
    <property type="taxonomic scope" value="Eukaryota"/>
</dbReference>
<dbReference type="GO" id="GO:0046872">
    <property type="term" value="F:metal ion binding"/>
    <property type="evidence" value="ECO:0007669"/>
    <property type="project" value="UniProtKB-KW"/>
</dbReference>
<keyword evidence="3" id="KW-0645">Protease</keyword>
<dbReference type="InterPro" id="IPR032632">
    <property type="entry name" value="Peptidase_M16_M"/>
</dbReference>
<dbReference type="InterPro" id="IPR007863">
    <property type="entry name" value="Peptidase_M16_C"/>
</dbReference>
<gene>
    <name evidence="12" type="ORF">CSUB01_11741</name>
</gene>
<dbReference type="GO" id="GO:0005739">
    <property type="term" value="C:mitochondrion"/>
    <property type="evidence" value="ECO:0007669"/>
    <property type="project" value="TreeGrafter"/>
</dbReference>
<evidence type="ECO:0000259" key="9">
    <source>
        <dbReference type="Pfam" id="PF05193"/>
    </source>
</evidence>
<dbReference type="Pfam" id="PF05193">
    <property type="entry name" value="Peptidase_M16_C"/>
    <property type="match status" value="1"/>
</dbReference>
<keyword evidence="4" id="KW-0479">Metal-binding</keyword>
<organism evidence="12 13">
    <name type="scientific">Colletotrichum sublineola</name>
    <name type="common">Sorghum anthracnose fungus</name>
    <dbReference type="NCBI Taxonomy" id="1173701"/>
    <lineage>
        <taxon>Eukaryota</taxon>
        <taxon>Fungi</taxon>
        <taxon>Dikarya</taxon>
        <taxon>Ascomycota</taxon>
        <taxon>Pezizomycotina</taxon>
        <taxon>Sordariomycetes</taxon>
        <taxon>Hypocreomycetidae</taxon>
        <taxon>Glomerellales</taxon>
        <taxon>Glomerellaceae</taxon>
        <taxon>Colletotrichum</taxon>
        <taxon>Colletotrichum graminicola species complex</taxon>
    </lineage>
</organism>
<dbReference type="OMA" id="LQSDCWR"/>
<name>A0A066XF98_COLSU</name>
<dbReference type="InterPro" id="IPR054734">
    <property type="entry name" value="PqqF-like_C_4"/>
</dbReference>
<dbReference type="EMBL" id="JMSE01001131">
    <property type="protein sequence ID" value="KDN64436.1"/>
    <property type="molecule type" value="Genomic_DNA"/>
</dbReference>
<dbReference type="Pfam" id="PF22456">
    <property type="entry name" value="PqqF-like_C_4"/>
    <property type="match status" value="1"/>
</dbReference>
<evidence type="ECO:0000256" key="5">
    <source>
        <dbReference type="ARBA" id="ARBA00022801"/>
    </source>
</evidence>
<feature type="domain" description="Peptidase M16 N-terminal" evidence="8">
    <location>
        <begin position="35"/>
        <end position="172"/>
    </location>
</feature>
<evidence type="ECO:0000256" key="7">
    <source>
        <dbReference type="ARBA" id="ARBA00023049"/>
    </source>
</evidence>
<evidence type="ECO:0000256" key="1">
    <source>
        <dbReference type="ARBA" id="ARBA00001947"/>
    </source>
</evidence>
<dbReference type="OrthoDB" id="952271at2759"/>
<dbReference type="GO" id="GO:0004222">
    <property type="term" value="F:metalloendopeptidase activity"/>
    <property type="evidence" value="ECO:0007669"/>
    <property type="project" value="TreeGrafter"/>
</dbReference>
<feature type="domain" description="Coenzyme PQQ synthesis protein F-like C-terminal lobe" evidence="11">
    <location>
        <begin position="808"/>
        <end position="903"/>
    </location>
</feature>
<evidence type="ECO:0000256" key="3">
    <source>
        <dbReference type="ARBA" id="ARBA00022670"/>
    </source>
</evidence>
<dbReference type="FunFam" id="3.30.830.10:FF:000012">
    <property type="entry name" value="Protease 3"/>
    <property type="match status" value="1"/>
</dbReference>
<dbReference type="GO" id="GO:0043171">
    <property type="term" value="P:peptide catabolic process"/>
    <property type="evidence" value="ECO:0007669"/>
    <property type="project" value="TreeGrafter"/>
</dbReference>
<dbReference type="SUPFAM" id="SSF63411">
    <property type="entry name" value="LuxS/MPP-like metallohydrolase"/>
    <property type="match status" value="4"/>
</dbReference>
<evidence type="ECO:0000259" key="11">
    <source>
        <dbReference type="Pfam" id="PF22456"/>
    </source>
</evidence>
<sequence length="995" mass="114060">MNSNTFPVELITDKVEAPDDGRISRVVKLKNDVEVLLIHDGEARRASASLDVNVGYFNDGEVPGTAHALEHAILQLIQMGGSKQYGPNEYAEYLQIHSGFRNAETTTTSTTYYFDVSAGSSDEHGPPPLKEALARFADLFTAPSFSELALDSEIKAIQSEYESNWRDDNVRLVHLERSLSNPNHPYQKFSTGNIESLKNWPKANGIDVRASIMEFYSKHYSANRMKLVVIGREELNVLQEWVATFFSGIPDKNLAPQRWEDEAPLQKGELGTRILVNPIMDVRILKLVFPFLDQEMLFDAQPGKYVSHLIGHKSPGSIMAFTKNNNWVDQVKTSFTHMGPGVGDLFECQIQVTEEVRCTRRFCTFFRQHSCKPQGLKNYEEVLKVFFQYVSLLKEKPPQLWIFEELQTMADLNFKHQERVSEVHFTREISMRMQKPLPRDRLLSGDTQLRCFEPDLIKKALACLRPDNFRLTIVSQTFRGVCDQKEKWYGIEYRVEKLPDDLMDELKTAASCTAFERPRSLHLPDRNIYIPSSLVVKERKATELTKRPRKIIDEDSARIWFHQDNTPPSPRAMVHTSFHNPNIRPSLKDILRTTLLGFLLQDTFETEYYQAGLASLQYQISSNSRVIYLRISGYSEKLPDLMMELLTRIKSFKIPETRYANIFGRTKRFYSNCQLREPYKQIIRYMSCLHSAHAFTVDDFSAELLTVTLESVKEFKEAILSPFYIESYYSGNLSESDVQTMVNMKTAILGSGPSRDTRHVFRSLPIPHGANYIYRKLLKDPRTVNNCIEYCLYTGKSDDALVCTKTRLLKQLSYESAFHQLRTVENLGYILESKVRDFVTTFGFSLTIQSQRSPEYPESRIEAFLHLFSVKLSSMSDDAHKRSVTDKLSEKPENLAEESKKHWDQIKLGTYDFDQEDMEDAEKVKTLTKSDMVGFFKTCILPGSNKRAKVSVHLVPPSSPLISETSAKGGSHKPIYVRTIDDFKAAIKRSADFKG</sequence>
<dbReference type="PANTHER" id="PTHR43690">
    <property type="entry name" value="NARDILYSIN"/>
    <property type="match status" value="1"/>
</dbReference>
<comment type="cofactor">
    <cofactor evidence="1">
        <name>Zn(2+)</name>
        <dbReference type="ChEBI" id="CHEBI:29105"/>
    </cofactor>
</comment>
<keyword evidence="7" id="KW-0482">Metalloprotease</keyword>
<keyword evidence="6" id="KW-0862">Zinc</keyword>
<dbReference type="InterPro" id="IPR011765">
    <property type="entry name" value="Pept_M16_N"/>
</dbReference>
<protein>
    <submittedName>
        <fullName evidence="12">Putative peptidase M16 inactive domain-containing protein</fullName>
    </submittedName>
</protein>
<evidence type="ECO:0000256" key="6">
    <source>
        <dbReference type="ARBA" id="ARBA00022833"/>
    </source>
</evidence>
<feature type="domain" description="Peptidase M16 C-terminal" evidence="9">
    <location>
        <begin position="209"/>
        <end position="408"/>
    </location>
</feature>